<organism evidence="2 3">
    <name type="scientific">Strigamia maritima</name>
    <name type="common">European centipede</name>
    <name type="synonym">Geophilus maritimus</name>
    <dbReference type="NCBI Taxonomy" id="126957"/>
    <lineage>
        <taxon>Eukaryota</taxon>
        <taxon>Metazoa</taxon>
        <taxon>Ecdysozoa</taxon>
        <taxon>Arthropoda</taxon>
        <taxon>Myriapoda</taxon>
        <taxon>Chilopoda</taxon>
        <taxon>Pleurostigmophora</taxon>
        <taxon>Geophilomorpha</taxon>
        <taxon>Linotaeniidae</taxon>
        <taxon>Strigamia</taxon>
    </lineage>
</organism>
<dbReference type="Pfam" id="PF12146">
    <property type="entry name" value="Hydrolase_4"/>
    <property type="match status" value="1"/>
</dbReference>
<dbReference type="EMBL" id="JH432102">
    <property type="status" value="NOT_ANNOTATED_CDS"/>
    <property type="molecule type" value="Genomic_DNA"/>
</dbReference>
<dbReference type="SUPFAM" id="SSF53474">
    <property type="entry name" value="alpha/beta-Hydrolases"/>
    <property type="match status" value="1"/>
</dbReference>
<evidence type="ECO:0000259" key="1">
    <source>
        <dbReference type="Pfam" id="PF12146"/>
    </source>
</evidence>
<dbReference type="InterPro" id="IPR000073">
    <property type="entry name" value="AB_hydrolase_1"/>
</dbReference>
<dbReference type="OMA" id="SYEGWSH"/>
<dbReference type="PRINTS" id="PR00111">
    <property type="entry name" value="ABHYDROLASE"/>
</dbReference>
<dbReference type="Proteomes" id="UP000014500">
    <property type="component" value="Unassembled WGS sequence"/>
</dbReference>
<dbReference type="PhylomeDB" id="T1JDB2"/>
<dbReference type="PANTHER" id="PTHR11614">
    <property type="entry name" value="PHOSPHOLIPASE-RELATED"/>
    <property type="match status" value="1"/>
</dbReference>
<proteinExistence type="predicted"/>
<dbReference type="eggNOG" id="KOG1455">
    <property type="taxonomic scope" value="Eukaryota"/>
</dbReference>
<dbReference type="STRING" id="126957.T1JDB2"/>
<evidence type="ECO:0000313" key="2">
    <source>
        <dbReference type="EnsemblMetazoa" id="SMAR011788-PA"/>
    </source>
</evidence>
<dbReference type="AlphaFoldDB" id="T1JDB2"/>
<reference evidence="3" key="1">
    <citation type="submission" date="2011-05" db="EMBL/GenBank/DDBJ databases">
        <authorList>
            <person name="Richards S.R."/>
            <person name="Qu J."/>
            <person name="Jiang H."/>
            <person name="Jhangiani S.N."/>
            <person name="Agravi P."/>
            <person name="Goodspeed R."/>
            <person name="Gross S."/>
            <person name="Mandapat C."/>
            <person name="Jackson L."/>
            <person name="Mathew T."/>
            <person name="Pu L."/>
            <person name="Thornton R."/>
            <person name="Saada N."/>
            <person name="Wilczek-Boney K.B."/>
            <person name="Lee S."/>
            <person name="Kovar C."/>
            <person name="Wu Y."/>
            <person name="Scherer S.E."/>
            <person name="Worley K.C."/>
            <person name="Muzny D.M."/>
            <person name="Gibbs R."/>
        </authorList>
    </citation>
    <scope>NUCLEOTIDE SEQUENCE</scope>
    <source>
        <strain evidence="3">Brora</strain>
    </source>
</reference>
<dbReference type="InterPro" id="IPR029058">
    <property type="entry name" value="AB_hydrolase_fold"/>
</dbReference>
<name>T1JDB2_STRMM</name>
<dbReference type="EnsemblMetazoa" id="SMAR011788-RA">
    <property type="protein sequence ID" value="SMAR011788-PA"/>
    <property type="gene ID" value="SMAR011788"/>
</dbReference>
<reference evidence="2" key="2">
    <citation type="submission" date="2015-02" db="UniProtKB">
        <authorList>
            <consortium name="EnsemblMetazoa"/>
        </authorList>
    </citation>
    <scope>IDENTIFICATION</scope>
</reference>
<dbReference type="InterPro" id="IPR051044">
    <property type="entry name" value="MAG_DAG_Lipase"/>
</dbReference>
<dbReference type="Gene3D" id="3.40.50.1820">
    <property type="entry name" value="alpha/beta hydrolase"/>
    <property type="match status" value="1"/>
</dbReference>
<accession>T1JDB2</accession>
<protein>
    <recommendedName>
        <fullName evidence="1">Serine aminopeptidase S33 domain-containing protein</fullName>
    </recommendedName>
</protein>
<dbReference type="InterPro" id="IPR022742">
    <property type="entry name" value="Hydrolase_4"/>
</dbReference>
<dbReference type="ESTHER" id="strmm-t1jdb2">
    <property type="family name" value="Monoglyceridelipase_lysophospholip"/>
</dbReference>
<dbReference type="FunFam" id="3.40.50.1820:FF:000117">
    <property type="entry name" value="Monoglyceride lipase, putative"/>
    <property type="match status" value="1"/>
</dbReference>
<evidence type="ECO:0000313" key="3">
    <source>
        <dbReference type="Proteomes" id="UP000014500"/>
    </source>
</evidence>
<dbReference type="HOGENOM" id="CLU_026209_7_1_1"/>
<feature type="domain" description="Serine aminopeptidase S33" evidence="1">
    <location>
        <begin position="49"/>
        <end position="285"/>
    </location>
</feature>
<sequence length="318" mass="36047">MSQVNQIFVQDQTESIDTLVDSNISCGESYLVNAKGKLIYCMRWQPKTELKAIIFLCHGFAEHIGYYKKLAQQLSKDSYFVIAHDHIGHGRSEGIRAHVTEVEEYVLDVFQHIDYIRNKHLQLPLFIVGHSMGGTISIKAAMQRPYYFQGVVLVAPAITLNRDEATPIKILLAKLLAKIVPTCPVSPLSLKDISRDLDEIEFMKNDNLRYHGGVRAKWGLAFMTALQEINNNLSSIEWPFLVLHGSSDRIIDVSGSKALYNTANSKDKTIKIFRDAYHNLLHDTQDVQKQTADDICTWIGERIAKFKNADNDEKLVNV</sequence>
<keyword evidence="3" id="KW-1185">Reference proteome</keyword>